<dbReference type="AlphaFoldDB" id="A0A7C8JKA5"/>
<gene>
    <name evidence="3" type="ORF">TWF703_001868</name>
</gene>
<accession>A0A7C8JKA5</accession>
<organism evidence="3 4">
    <name type="scientific">Orbilia oligospora</name>
    <name type="common">Nematode-trapping fungus</name>
    <name type="synonym">Arthrobotrys oligospora</name>
    <dbReference type="NCBI Taxonomy" id="2813651"/>
    <lineage>
        <taxon>Eukaryota</taxon>
        <taxon>Fungi</taxon>
        <taxon>Dikarya</taxon>
        <taxon>Ascomycota</taxon>
        <taxon>Pezizomycotina</taxon>
        <taxon>Orbiliomycetes</taxon>
        <taxon>Orbiliales</taxon>
        <taxon>Orbiliaceae</taxon>
        <taxon>Orbilia</taxon>
    </lineage>
</organism>
<dbReference type="InterPro" id="IPR029068">
    <property type="entry name" value="Glyas_Bleomycin-R_OHBP_Dase"/>
</dbReference>
<proteinExistence type="predicted"/>
<dbReference type="InterPro" id="IPR037523">
    <property type="entry name" value="VOC_core"/>
</dbReference>
<feature type="domain" description="VOC" evidence="2">
    <location>
        <begin position="103"/>
        <end position="222"/>
    </location>
</feature>
<dbReference type="EMBL" id="WIQZ01000132">
    <property type="protein sequence ID" value="KAF3121553.1"/>
    <property type="molecule type" value="Genomic_DNA"/>
</dbReference>
<dbReference type="Pfam" id="PF00903">
    <property type="entry name" value="Glyoxalase"/>
    <property type="match status" value="1"/>
</dbReference>
<evidence type="ECO:0000313" key="4">
    <source>
        <dbReference type="Proteomes" id="UP000480548"/>
    </source>
</evidence>
<dbReference type="Proteomes" id="UP000480548">
    <property type="component" value="Unassembled WGS sequence"/>
</dbReference>
<comment type="caution">
    <text evidence="3">The sequence shown here is derived from an EMBL/GenBank/DDBJ whole genome shotgun (WGS) entry which is preliminary data.</text>
</comment>
<evidence type="ECO:0000313" key="3">
    <source>
        <dbReference type="EMBL" id="KAF3121553.1"/>
    </source>
</evidence>
<dbReference type="InterPro" id="IPR052164">
    <property type="entry name" value="Anthracycline_SecMetBiosynth"/>
</dbReference>
<dbReference type="CDD" id="cd07247">
    <property type="entry name" value="SgaA_N_like"/>
    <property type="match status" value="1"/>
</dbReference>
<dbReference type="InterPro" id="IPR004360">
    <property type="entry name" value="Glyas_Fos-R_dOase_dom"/>
</dbReference>
<evidence type="ECO:0000259" key="2">
    <source>
        <dbReference type="PROSITE" id="PS51819"/>
    </source>
</evidence>
<feature type="compositionally biased region" description="Acidic residues" evidence="1">
    <location>
        <begin position="34"/>
        <end position="45"/>
    </location>
</feature>
<feature type="region of interest" description="Disordered" evidence="1">
    <location>
        <begin position="1"/>
        <end position="95"/>
    </location>
</feature>
<feature type="compositionally biased region" description="Basic and acidic residues" evidence="1">
    <location>
        <begin position="73"/>
        <end position="87"/>
    </location>
</feature>
<protein>
    <recommendedName>
        <fullName evidence="2">VOC domain-containing protein</fullName>
    </recommendedName>
</protein>
<evidence type="ECO:0000256" key="1">
    <source>
        <dbReference type="SAM" id="MobiDB-lite"/>
    </source>
</evidence>
<dbReference type="PROSITE" id="PS51819">
    <property type="entry name" value="VOC"/>
    <property type="match status" value="1"/>
</dbReference>
<reference evidence="3 4" key="1">
    <citation type="submission" date="2019-06" db="EMBL/GenBank/DDBJ databases">
        <authorList>
            <person name="Palmer J.M."/>
        </authorList>
    </citation>
    <scope>NUCLEOTIDE SEQUENCE [LARGE SCALE GENOMIC DNA]</scope>
    <source>
        <strain evidence="3 4">TWF703</strain>
    </source>
</reference>
<dbReference type="PANTHER" id="PTHR33993">
    <property type="entry name" value="GLYOXALASE-RELATED"/>
    <property type="match status" value="1"/>
</dbReference>
<sequence>MSEKRSTDVTEPTPNVDSPLKKKVKTNDIVDTTIADDDDDDDDVDTNGAEAVTAAATTDSVAPEADVDTMVVEGRDTNGTEKAKTDSTADDAAAKWTPPPVGSVCWIQIPATDVGRSKAFYTSAFSFSFKPTPAGYNEEDIAMFTLPNPGGSLTGGICKVDSNSTPSGSTILYFMVEDVDKALERIVELGGKVREEKKPEGEHGLVGLFEDTEGNVHGVYQMKSAAPAADEAAE</sequence>
<name>A0A7C8JKA5_ORBOL</name>
<dbReference type="Gene3D" id="3.10.180.10">
    <property type="entry name" value="2,3-Dihydroxybiphenyl 1,2-Dioxygenase, domain 1"/>
    <property type="match status" value="1"/>
</dbReference>
<dbReference type="SUPFAM" id="SSF54593">
    <property type="entry name" value="Glyoxalase/Bleomycin resistance protein/Dihydroxybiphenyl dioxygenase"/>
    <property type="match status" value="1"/>
</dbReference>
<feature type="compositionally biased region" description="Low complexity" evidence="1">
    <location>
        <begin position="46"/>
        <end position="58"/>
    </location>
</feature>